<evidence type="ECO:0000259" key="6">
    <source>
        <dbReference type="Pfam" id="PF00590"/>
    </source>
</evidence>
<dbReference type="NCBIfam" id="TIGR02467">
    <property type="entry name" value="CbiE"/>
    <property type="match status" value="1"/>
</dbReference>
<evidence type="ECO:0000256" key="1">
    <source>
        <dbReference type="ARBA" id="ARBA00004953"/>
    </source>
</evidence>
<dbReference type="UniPathway" id="UPA00148"/>
<evidence type="ECO:0000313" key="7">
    <source>
        <dbReference type="EMBL" id="SJZ52428.1"/>
    </source>
</evidence>
<dbReference type="AlphaFoldDB" id="A0A1T4LD15"/>
<evidence type="ECO:0000256" key="2">
    <source>
        <dbReference type="ARBA" id="ARBA00022573"/>
    </source>
</evidence>
<feature type="domain" description="Tetrapyrrole methylase" evidence="6">
    <location>
        <begin position="5"/>
        <end position="190"/>
    </location>
</feature>
<dbReference type="InterPro" id="IPR012818">
    <property type="entry name" value="CbiE"/>
</dbReference>
<accession>A0A1T4LD15</accession>
<dbReference type="GO" id="GO:0032259">
    <property type="term" value="P:methylation"/>
    <property type="evidence" value="ECO:0007669"/>
    <property type="project" value="UniProtKB-KW"/>
</dbReference>
<evidence type="ECO:0000256" key="5">
    <source>
        <dbReference type="ARBA" id="ARBA00022691"/>
    </source>
</evidence>
<evidence type="ECO:0000313" key="8">
    <source>
        <dbReference type="Proteomes" id="UP000191153"/>
    </source>
</evidence>
<dbReference type="EMBL" id="FUWX01000006">
    <property type="protein sequence ID" value="SJZ52428.1"/>
    <property type="molecule type" value="Genomic_DNA"/>
</dbReference>
<dbReference type="STRING" id="180163.SAMN02745174_00795"/>
<keyword evidence="4 7" id="KW-0808">Transferase</keyword>
<dbReference type="Pfam" id="PF00590">
    <property type="entry name" value="TP_methylase"/>
    <property type="match status" value="1"/>
</dbReference>
<protein>
    <submittedName>
        <fullName evidence="7">Precorrin-6Y C5,15-methyltransferase (Decarboxylating)</fullName>
    </submittedName>
</protein>
<dbReference type="InterPro" id="IPR014776">
    <property type="entry name" value="4pyrrole_Mease_sub2"/>
</dbReference>
<dbReference type="PANTHER" id="PTHR43182:SF1">
    <property type="entry name" value="COBALT-PRECORRIN-7 C(5)-METHYLTRANSFERASE"/>
    <property type="match status" value="1"/>
</dbReference>
<dbReference type="OrthoDB" id="9780707at2"/>
<reference evidence="7 8" key="1">
    <citation type="submission" date="2017-02" db="EMBL/GenBank/DDBJ databases">
        <authorList>
            <person name="Peterson S.W."/>
        </authorList>
    </citation>
    <scope>NUCLEOTIDE SEQUENCE [LARGE SCALE GENOMIC DNA]</scope>
    <source>
        <strain evidence="7 8">ATCC 700028</strain>
    </source>
</reference>
<comment type="pathway">
    <text evidence="1">Cofactor biosynthesis; adenosylcobalamin biosynthesis.</text>
</comment>
<dbReference type="RefSeq" id="WP_078693332.1">
    <property type="nucleotide sequence ID" value="NZ_FUWX01000006.1"/>
</dbReference>
<dbReference type="PANTHER" id="PTHR43182">
    <property type="entry name" value="COBALT-PRECORRIN-6B C(15)-METHYLTRANSFERASE (DECARBOXYLATING)"/>
    <property type="match status" value="1"/>
</dbReference>
<evidence type="ECO:0000256" key="3">
    <source>
        <dbReference type="ARBA" id="ARBA00022603"/>
    </source>
</evidence>
<dbReference type="CDD" id="cd11644">
    <property type="entry name" value="Precorrin-6Y-MT"/>
    <property type="match status" value="1"/>
</dbReference>
<gene>
    <name evidence="7" type="ORF">SAMN02745174_00795</name>
</gene>
<dbReference type="GO" id="GO:0009236">
    <property type="term" value="P:cobalamin biosynthetic process"/>
    <property type="evidence" value="ECO:0007669"/>
    <property type="project" value="UniProtKB-UniPathway"/>
</dbReference>
<dbReference type="GO" id="GO:0008276">
    <property type="term" value="F:protein methyltransferase activity"/>
    <property type="evidence" value="ECO:0007669"/>
    <property type="project" value="InterPro"/>
</dbReference>
<keyword evidence="3 7" id="KW-0489">Methyltransferase</keyword>
<dbReference type="InterPro" id="IPR050714">
    <property type="entry name" value="Cobalamin_biosynth_MTase"/>
</dbReference>
<keyword evidence="2" id="KW-0169">Cobalamin biosynthesis</keyword>
<dbReference type="InterPro" id="IPR014777">
    <property type="entry name" value="4pyrrole_Mease_sub1"/>
</dbReference>
<dbReference type="InterPro" id="IPR000878">
    <property type="entry name" value="4pyrrol_Mease"/>
</dbReference>
<dbReference type="InterPro" id="IPR035996">
    <property type="entry name" value="4pyrrol_Methylase_sf"/>
</dbReference>
<organism evidence="7 8">
    <name type="scientific">Cetobacterium ceti</name>
    <dbReference type="NCBI Taxonomy" id="180163"/>
    <lineage>
        <taxon>Bacteria</taxon>
        <taxon>Fusobacteriati</taxon>
        <taxon>Fusobacteriota</taxon>
        <taxon>Fusobacteriia</taxon>
        <taxon>Fusobacteriales</taxon>
        <taxon>Fusobacteriaceae</taxon>
        <taxon>Cetobacterium</taxon>
    </lineage>
</organism>
<dbReference type="Gene3D" id="3.30.950.10">
    <property type="entry name" value="Methyltransferase, Cobalt-precorrin-4 Transmethylase, Domain 2"/>
    <property type="match status" value="1"/>
</dbReference>
<evidence type="ECO:0000256" key="4">
    <source>
        <dbReference type="ARBA" id="ARBA00022679"/>
    </source>
</evidence>
<keyword evidence="5" id="KW-0949">S-adenosyl-L-methionine</keyword>
<dbReference type="Gene3D" id="3.40.1010.10">
    <property type="entry name" value="Cobalt-precorrin-4 Transmethylase, Domain 1"/>
    <property type="match status" value="1"/>
</dbReference>
<sequence>MENKIKVVGLGPGNLDYLTGAGLKAIKESEIVIGGKRHLEEIESLLNNQGKYTLGKLSDMIYFIDCNKNKKITIVVSGDTGYYSLLTYLRKNLSEEKLITIPGISSFQYLFGRLNMTWEKFSLYSVHGRDCDYIEALKKSDRGIVLLTDGINNPITISENLVKHNFKNIEVIVGERLSYEDEKITRFQVENYREYIKEYEMNVTILKKGD</sequence>
<proteinExistence type="predicted"/>
<dbReference type="SUPFAM" id="SSF53790">
    <property type="entry name" value="Tetrapyrrole methylase"/>
    <property type="match status" value="1"/>
</dbReference>
<keyword evidence="8" id="KW-1185">Reference proteome</keyword>
<dbReference type="Proteomes" id="UP000191153">
    <property type="component" value="Unassembled WGS sequence"/>
</dbReference>
<name>A0A1T4LD15_9FUSO</name>